<comment type="caution">
    <text evidence="1">The sequence shown here is derived from an EMBL/GenBank/DDBJ whole genome shotgun (WGS) entry which is preliminary data.</text>
</comment>
<organism evidence="1 2">
    <name type="scientific">Eretmocerus hayati</name>
    <dbReference type="NCBI Taxonomy" id="131215"/>
    <lineage>
        <taxon>Eukaryota</taxon>
        <taxon>Metazoa</taxon>
        <taxon>Ecdysozoa</taxon>
        <taxon>Arthropoda</taxon>
        <taxon>Hexapoda</taxon>
        <taxon>Insecta</taxon>
        <taxon>Pterygota</taxon>
        <taxon>Neoptera</taxon>
        <taxon>Endopterygota</taxon>
        <taxon>Hymenoptera</taxon>
        <taxon>Apocrita</taxon>
        <taxon>Proctotrupomorpha</taxon>
        <taxon>Chalcidoidea</taxon>
        <taxon>Aphelinidae</taxon>
        <taxon>Aphelininae</taxon>
        <taxon>Eretmocerus</taxon>
    </lineage>
</organism>
<protein>
    <submittedName>
        <fullName evidence="1">Uncharacterized protein</fullName>
    </submittedName>
</protein>
<dbReference type="Proteomes" id="UP001239111">
    <property type="component" value="Chromosome 1"/>
</dbReference>
<accession>A0ACC2PNR8</accession>
<keyword evidence="2" id="KW-1185">Reference proteome</keyword>
<dbReference type="EMBL" id="CM056741">
    <property type="protein sequence ID" value="KAJ8683430.1"/>
    <property type="molecule type" value="Genomic_DNA"/>
</dbReference>
<evidence type="ECO:0000313" key="1">
    <source>
        <dbReference type="EMBL" id="KAJ8683430.1"/>
    </source>
</evidence>
<name>A0ACC2PNR8_9HYME</name>
<gene>
    <name evidence="1" type="ORF">QAD02_019222</name>
</gene>
<sequence>MSRREYFKVVLLGDRSTGKTCLMKRYFFNEFNESESMTIGAAFESKVFDVDGKEFQMGVWDTTGEEKYQSICTLYYRGASAAILCHDVSLSSSFHKLNYWMNELRKVVPDCRLYVCATKADLLERYEPSPKLSFARSYAVENGAKYFLTSSKSGLNVDKLFDEVLEDYVAEQQNTPKSTGTIRLPRNIRESQRRAKKCCPS</sequence>
<reference evidence="1" key="1">
    <citation type="submission" date="2023-04" db="EMBL/GenBank/DDBJ databases">
        <title>A chromosome-level genome assembly of the parasitoid wasp Eretmocerus hayati.</title>
        <authorList>
            <person name="Zhong Y."/>
            <person name="Liu S."/>
            <person name="Liu Y."/>
        </authorList>
    </citation>
    <scope>NUCLEOTIDE SEQUENCE</scope>
    <source>
        <strain evidence="1">ZJU_SS_LIU_2023</strain>
    </source>
</reference>
<proteinExistence type="predicted"/>
<evidence type="ECO:0000313" key="2">
    <source>
        <dbReference type="Proteomes" id="UP001239111"/>
    </source>
</evidence>